<dbReference type="EMBL" id="JTBC02000006">
    <property type="protein sequence ID" value="PNO65466.1"/>
    <property type="molecule type" value="Genomic_DNA"/>
</dbReference>
<name>A0AAP8PFJ9_SERMA</name>
<evidence type="ECO:0000256" key="2">
    <source>
        <dbReference type="ARBA" id="ARBA00022692"/>
    </source>
</evidence>
<dbReference type="GO" id="GO:0015031">
    <property type="term" value="P:protein transport"/>
    <property type="evidence" value="ECO:0007669"/>
    <property type="project" value="UniProtKB-UniRule"/>
</dbReference>
<keyword evidence="3" id="KW-1133">Transmembrane helix</keyword>
<keyword evidence="5" id="KW-0653">Protein transport</keyword>
<dbReference type="GO" id="GO:0005886">
    <property type="term" value="C:plasma membrane"/>
    <property type="evidence" value="ECO:0007669"/>
    <property type="project" value="UniProtKB-SubCell"/>
</dbReference>
<dbReference type="GO" id="GO:0031992">
    <property type="term" value="F:energy transducer activity"/>
    <property type="evidence" value="ECO:0007669"/>
    <property type="project" value="InterPro"/>
</dbReference>
<dbReference type="PRINTS" id="PR01374">
    <property type="entry name" value="TONBPROTEIN"/>
</dbReference>
<dbReference type="PROSITE" id="PS52015">
    <property type="entry name" value="TONB_CTD"/>
    <property type="match status" value="1"/>
</dbReference>
<sequence length="123" mass="13777">MDYDMRKHTFVAPLLLCLTPALALGAAPSPKALIKTAPVYPEQALLKNTNGIVKVKYDIEHDGTVSHVRIMQAKPAGIFDEPVLTAMKIWHFERGQPVKDREFTFNFTTKPHNSVYGNGVPFR</sequence>
<keyword evidence="5" id="KW-1003">Cell membrane</keyword>
<keyword evidence="6" id="KW-0732">Signal</keyword>
<dbReference type="Proteomes" id="UP000030378">
    <property type="component" value="Unassembled WGS sequence"/>
</dbReference>
<dbReference type="InterPro" id="IPR037682">
    <property type="entry name" value="TonB_C"/>
</dbReference>
<keyword evidence="5" id="KW-0813">Transport</keyword>
<keyword evidence="2" id="KW-0812">Transmembrane</keyword>
<dbReference type="Pfam" id="PF03544">
    <property type="entry name" value="TonB_C"/>
    <property type="match status" value="1"/>
</dbReference>
<comment type="similarity">
    <text evidence="5">Belongs to the TonB family.</text>
</comment>
<proteinExistence type="inferred from homology"/>
<dbReference type="GO" id="GO:0015891">
    <property type="term" value="P:siderophore transport"/>
    <property type="evidence" value="ECO:0007669"/>
    <property type="project" value="InterPro"/>
</dbReference>
<dbReference type="NCBIfam" id="TIGR01352">
    <property type="entry name" value="tonB_Cterm"/>
    <property type="match status" value="1"/>
</dbReference>
<feature type="signal peptide" evidence="6">
    <location>
        <begin position="1"/>
        <end position="23"/>
    </location>
</feature>
<evidence type="ECO:0000256" key="1">
    <source>
        <dbReference type="ARBA" id="ARBA00004167"/>
    </source>
</evidence>
<organism evidence="8 9">
    <name type="scientific">Serratia marcescens</name>
    <dbReference type="NCBI Taxonomy" id="615"/>
    <lineage>
        <taxon>Bacteria</taxon>
        <taxon>Pseudomonadati</taxon>
        <taxon>Pseudomonadota</taxon>
        <taxon>Gammaproteobacteria</taxon>
        <taxon>Enterobacterales</taxon>
        <taxon>Yersiniaceae</taxon>
        <taxon>Serratia</taxon>
    </lineage>
</organism>
<evidence type="ECO:0000256" key="4">
    <source>
        <dbReference type="ARBA" id="ARBA00023136"/>
    </source>
</evidence>
<feature type="domain" description="TonB C-terminal" evidence="7">
    <location>
        <begin position="25"/>
        <end position="116"/>
    </location>
</feature>
<evidence type="ECO:0000313" key="8">
    <source>
        <dbReference type="EMBL" id="PNO65466.1"/>
    </source>
</evidence>
<evidence type="ECO:0000313" key="9">
    <source>
        <dbReference type="Proteomes" id="UP000030378"/>
    </source>
</evidence>
<dbReference type="InterPro" id="IPR003538">
    <property type="entry name" value="TonB"/>
</dbReference>
<comment type="caution">
    <text evidence="8">The sequence shown here is derived from an EMBL/GenBank/DDBJ whole genome shotgun (WGS) entry which is preliminary data.</text>
</comment>
<reference evidence="9" key="1">
    <citation type="submission" date="2017-12" db="EMBL/GenBank/DDBJ databases">
        <title>FDA dAtabase for Regulatory Grade micrObial Sequences (FDA-ARGOS): Supporting development and validation of Infectious Disease Dx tests.</title>
        <authorList>
            <person name="Campos J."/>
            <person name="Goldberg B."/>
            <person name="Tallon L."/>
            <person name="Sadzewicz L."/>
            <person name="Sengamalay N."/>
            <person name="Ott S."/>
            <person name="Godinez A."/>
            <person name="Nagaraj S."/>
            <person name="Vavikolanu K."/>
            <person name="Vyas G."/>
            <person name="Nadendla S."/>
            <person name="Aluvathingal J."/>
            <person name="Geyer C."/>
            <person name="Nandy P."/>
            <person name="Hobson J."/>
            <person name="Sichtig H."/>
        </authorList>
    </citation>
    <scope>NUCLEOTIDE SEQUENCE [LARGE SCALE GENOMIC DNA]</scope>
    <source>
        <strain evidence="9">FDAARGOS_79</strain>
    </source>
</reference>
<evidence type="ECO:0000256" key="5">
    <source>
        <dbReference type="RuleBase" id="RU362123"/>
    </source>
</evidence>
<dbReference type="AlphaFoldDB" id="A0AAP8PFJ9"/>
<comment type="function">
    <text evidence="5">Interacts with outer membrane receptor proteins that carry out high-affinity binding and energy dependent uptake into the periplasmic space of specific substrates. It could act to transduce energy from the cytoplasmic membrane to specific energy-requiring processes in the outer membrane, resulting in the release into the periplasm of ligands bound by these outer membrane proteins.</text>
</comment>
<protein>
    <recommendedName>
        <fullName evidence="5">Protein TonB</fullName>
    </recommendedName>
</protein>
<keyword evidence="5" id="KW-0997">Cell inner membrane</keyword>
<keyword evidence="5" id="KW-0735">Signal-anchor</keyword>
<feature type="chain" id="PRO_5042850554" description="Protein TonB" evidence="6">
    <location>
        <begin position="24"/>
        <end position="123"/>
    </location>
</feature>
<comment type="subcellular location">
    <subcellularLocation>
        <location evidence="5">Cell inner membrane</location>
        <topology evidence="5">Single-pass membrane protein</topology>
        <orientation evidence="5">Periplasmic side</orientation>
    </subcellularLocation>
    <subcellularLocation>
        <location evidence="1">Membrane</location>
        <topology evidence="1">Single-pass membrane protein</topology>
    </subcellularLocation>
</comment>
<dbReference type="GO" id="GO:0030288">
    <property type="term" value="C:outer membrane-bounded periplasmic space"/>
    <property type="evidence" value="ECO:0007669"/>
    <property type="project" value="InterPro"/>
</dbReference>
<evidence type="ECO:0000259" key="7">
    <source>
        <dbReference type="PROSITE" id="PS52015"/>
    </source>
</evidence>
<accession>A0AAP8PFJ9</accession>
<dbReference type="GO" id="GO:0055085">
    <property type="term" value="P:transmembrane transport"/>
    <property type="evidence" value="ECO:0007669"/>
    <property type="project" value="InterPro"/>
</dbReference>
<evidence type="ECO:0000256" key="6">
    <source>
        <dbReference type="SAM" id="SignalP"/>
    </source>
</evidence>
<dbReference type="SUPFAM" id="SSF74653">
    <property type="entry name" value="TolA/TonB C-terminal domain"/>
    <property type="match status" value="1"/>
</dbReference>
<gene>
    <name evidence="8" type="ORF">MC70_016840</name>
</gene>
<keyword evidence="4" id="KW-0472">Membrane</keyword>
<dbReference type="Gene3D" id="3.30.2420.10">
    <property type="entry name" value="TonB"/>
    <property type="match status" value="1"/>
</dbReference>
<evidence type="ECO:0000256" key="3">
    <source>
        <dbReference type="ARBA" id="ARBA00022989"/>
    </source>
</evidence>
<dbReference type="InterPro" id="IPR006260">
    <property type="entry name" value="TonB/TolA_C"/>
</dbReference>